<proteinExistence type="inferred from homology"/>
<evidence type="ECO:0000313" key="3">
    <source>
        <dbReference type="EMBL" id="ACR79364.1"/>
    </source>
</evidence>
<dbReference type="STRING" id="521045.Kole_0647"/>
<dbReference type="RefSeq" id="WP_012745146.1">
    <property type="nucleotide sequence ID" value="NC_012785.1"/>
</dbReference>
<protein>
    <recommendedName>
        <fullName evidence="2">HTH cro/C1-type domain-containing protein</fullName>
    </recommendedName>
</protein>
<evidence type="ECO:0000259" key="2">
    <source>
        <dbReference type="PROSITE" id="PS50943"/>
    </source>
</evidence>
<dbReference type="CDD" id="cd00093">
    <property type="entry name" value="HTH_XRE"/>
    <property type="match status" value="1"/>
</dbReference>
<dbReference type="Proteomes" id="UP000002382">
    <property type="component" value="Chromosome"/>
</dbReference>
<dbReference type="InterPro" id="IPR052345">
    <property type="entry name" value="Rad_response_metalloprotease"/>
</dbReference>
<dbReference type="SMART" id="SM00530">
    <property type="entry name" value="HTH_XRE"/>
    <property type="match status" value="1"/>
</dbReference>
<dbReference type="KEGG" id="kol:Kole_0647"/>
<feature type="domain" description="HTH cro/C1-type" evidence="2">
    <location>
        <begin position="7"/>
        <end position="61"/>
    </location>
</feature>
<dbReference type="Gene3D" id="1.10.10.2910">
    <property type="match status" value="1"/>
</dbReference>
<dbReference type="AlphaFoldDB" id="C5CF87"/>
<dbReference type="HOGENOM" id="CLU_053651_0_0_0"/>
<dbReference type="PANTHER" id="PTHR43236:SF1">
    <property type="entry name" value="BLL7220 PROTEIN"/>
    <property type="match status" value="1"/>
</dbReference>
<dbReference type="PANTHER" id="PTHR43236">
    <property type="entry name" value="ANTITOXIN HIGA1"/>
    <property type="match status" value="1"/>
</dbReference>
<evidence type="ECO:0000256" key="1">
    <source>
        <dbReference type="ARBA" id="ARBA00007227"/>
    </source>
</evidence>
<dbReference type="Pfam" id="PF06114">
    <property type="entry name" value="Peptidase_M78"/>
    <property type="match status" value="1"/>
</dbReference>
<dbReference type="Pfam" id="PF01381">
    <property type="entry name" value="HTH_3"/>
    <property type="match status" value="1"/>
</dbReference>
<keyword evidence="4" id="KW-1185">Reference proteome</keyword>
<dbReference type="InterPro" id="IPR010982">
    <property type="entry name" value="Lambda_DNA-bd_dom_sf"/>
</dbReference>
<accession>C5CF87</accession>
<sequence length="351" mass="40563">MSIGSRIKQARIRNNMSLRKLSEKVGVSAMAISKYERDEDVPSSKVLIRLSKALNVKVEYFFRPDLFPIESLSQVSYRKHSKLGKKILNAIKESIKEWLERYIEIETIVYGSPCVFKIPKIDLVVNEYSDIEKIALDLRNNWELGMDPIDNITLTLEDKNIKILILDTVDRFDACTFWVNKDIPVIVIKSNISKERQRFNLAHELGHLLLKINENLDEEKVAHRFAGAFLIPKDTFISEIGPKRKRIGIEELRILKQKYGISMQSIVKRARDLNVISQNTYKQIFIQFRTMGISKDEPGDTEIMETSSRFEQLVLKALSEELISQMKAAELLGVSLQQLQKELFNETKELC</sequence>
<dbReference type="SUPFAM" id="SSF47413">
    <property type="entry name" value="lambda repressor-like DNA-binding domains"/>
    <property type="match status" value="1"/>
</dbReference>
<organism evidence="3 4">
    <name type="scientific">Kosmotoga olearia (strain ATCC BAA-1733 / DSM 21960 / TBF 19.5.1)</name>
    <dbReference type="NCBI Taxonomy" id="521045"/>
    <lineage>
        <taxon>Bacteria</taxon>
        <taxon>Thermotogati</taxon>
        <taxon>Thermotogota</taxon>
        <taxon>Thermotogae</taxon>
        <taxon>Kosmotogales</taxon>
        <taxon>Kosmotogaceae</taxon>
        <taxon>Kosmotoga</taxon>
    </lineage>
</organism>
<reference evidence="3 4" key="2">
    <citation type="journal article" date="2011" name="J. Bacteriol.">
        <title>Genome Sequence of Kosmotoga olearia Strain TBF 19.5.1, a Thermophilic Bacterium with a Wide Growth Temperature Range, Isolated from the Troll B Oil Platform in the North Sea.</title>
        <authorList>
            <person name="Swithers K.S."/>
            <person name="Dipippo J.L."/>
            <person name="Bruce D.C."/>
            <person name="Detter C."/>
            <person name="Tapia R."/>
            <person name="Han S."/>
            <person name="Goodwin L.A."/>
            <person name="Han J."/>
            <person name="Woyke T."/>
            <person name="Pitluck S."/>
            <person name="Pennacchio L."/>
            <person name="Nolan M."/>
            <person name="Mikhailova N."/>
            <person name="Land M.L."/>
            <person name="Nesbo C.L."/>
            <person name="Gogarten J.P."/>
            <person name="Noll K.M."/>
        </authorList>
    </citation>
    <scope>NUCLEOTIDE SEQUENCE [LARGE SCALE GENOMIC DNA]</scope>
    <source>
        <strain evidence="4">ATCC BAA-1733 / DSM 21960 / TBF 19.5.1</strain>
    </source>
</reference>
<comment type="similarity">
    <text evidence="1">Belongs to the short-chain fatty acyl-CoA assimilation regulator (ScfR) family.</text>
</comment>
<dbReference type="InterPro" id="IPR010359">
    <property type="entry name" value="IrrE_HExxH"/>
</dbReference>
<dbReference type="Gene3D" id="1.10.260.40">
    <property type="entry name" value="lambda repressor-like DNA-binding domains"/>
    <property type="match status" value="1"/>
</dbReference>
<gene>
    <name evidence="3" type="ordered locus">Kole_0647</name>
</gene>
<dbReference type="PROSITE" id="PS50943">
    <property type="entry name" value="HTH_CROC1"/>
    <property type="match status" value="1"/>
</dbReference>
<evidence type="ECO:0000313" key="4">
    <source>
        <dbReference type="Proteomes" id="UP000002382"/>
    </source>
</evidence>
<dbReference type="eggNOG" id="COG1396">
    <property type="taxonomic scope" value="Bacteria"/>
</dbReference>
<dbReference type="EMBL" id="CP001634">
    <property type="protein sequence ID" value="ACR79364.1"/>
    <property type="molecule type" value="Genomic_DNA"/>
</dbReference>
<reference evidence="3 4" key="1">
    <citation type="submission" date="2009-06" db="EMBL/GenBank/DDBJ databases">
        <title>Complete sequence of Thermotogales bacterium TBF 19.5.1.</title>
        <authorList>
            <consortium name="US DOE Joint Genome Institute"/>
            <person name="Lucas S."/>
            <person name="Copeland A."/>
            <person name="Lapidus A."/>
            <person name="Glavina del Rio T."/>
            <person name="Tice H."/>
            <person name="Bruce D."/>
            <person name="Goodwin L."/>
            <person name="Pitluck S."/>
            <person name="Chertkov O."/>
            <person name="Brettin T."/>
            <person name="Detter J.C."/>
            <person name="Han C."/>
            <person name="Schmutz J."/>
            <person name="Larimer F."/>
            <person name="Land M."/>
            <person name="Hauser L."/>
            <person name="Kyrpides N."/>
            <person name="Ovchinnikova G."/>
            <person name="Noll K."/>
        </authorList>
    </citation>
    <scope>NUCLEOTIDE SEQUENCE [LARGE SCALE GENOMIC DNA]</scope>
    <source>
        <strain evidence="4">ATCC BAA-1733 / DSM 21960 / TBF 19.5.1</strain>
    </source>
</reference>
<dbReference type="OrthoDB" id="9814553at2"/>
<name>C5CF87_KOSOT</name>
<dbReference type="eggNOG" id="COG2856">
    <property type="taxonomic scope" value="Bacteria"/>
</dbReference>
<dbReference type="GO" id="GO:0003677">
    <property type="term" value="F:DNA binding"/>
    <property type="evidence" value="ECO:0007669"/>
    <property type="project" value="InterPro"/>
</dbReference>
<dbReference type="InterPro" id="IPR001387">
    <property type="entry name" value="Cro/C1-type_HTH"/>
</dbReference>